<sequence length="134" mass="14817">MTKRVVLAVPQREYAAKLAEYIRDEEPGWDIVSFTHASALRRELQDPRTVDLLIGQSEMLREVASLCGKIGKIMALVKEKGKGGGEWQEIIQYQPLPALLSGIRGGLLGPADAPLSGCQVLTVSRHRVEQAKRR</sequence>
<accession>A0ABV1KXV7</accession>
<gene>
    <name evidence="1" type="ORF">QJS35_19830</name>
</gene>
<dbReference type="EMBL" id="JASKHM010000012">
    <property type="protein sequence ID" value="MEQ4484637.1"/>
    <property type="molecule type" value="Genomic_DNA"/>
</dbReference>
<keyword evidence="2" id="KW-1185">Reference proteome</keyword>
<dbReference type="Gene3D" id="3.40.50.10850">
    <property type="entry name" value="Ntrc-like two-domain protein"/>
    <property type="match status" value="1"/>
</dbReference>
<comment type="caution">
    <text evidence="1">The sequence shown here is derived from an EMBL/GenBank/DDBJ whole genome shotgun (WGS) entry which is preliminary data.</text>
</comment>
<dbReference type="Proteomes" id="UP001493487">
    <property type="component" value="Unassembled WGS sequence"/>
</dbReference>
<protein>
    <submittedName>
        <fullName evidence="1">Uncharacterized protein</fullName>
    </submittedName>
</protein>
<evidence type="ECO:0000313" key="2">
    <source>
        <dbReference type="Proteomes" id="UP001493487"/>
    </source>
</evidence>
<proteinExistence type="predicted"/>
<dbReference type="RefSeq" id="WP_232187019.1">
    <property type="nucleotide sequence ID" value="NZ_JAIOAP010000011.1"/>
</dbReference>
<reference evidence="1 2" key="1">
    <citation type="journal article" date="2023" name="Genome Announc.">
        <title>Pan-Genome Analyses of the Genus Cohnella and Proposal of the Novel Species Cohnella silvisoli sp. nov., Isolated from Forest Soil.</title>
        <authorList>
            <person name="Wang C."/>
            <person name="Mao L."/>
            <person name="Bao G."/>
            <person name="Zhu H."/>
        </authorList>
    </citation>
    <scope>NUCLEOTIDE SEQUENCE [LARGE SCALE GENOMIC DNA]</scope>
    <source>
        <strain evidence="1 2">NL03-T5-1</strain>
    </source>
</reference>
<evidence type="ECO:0000313" key="1">
    <source>
        <dbReference type="EMBL" id="MEQ4484637.1"/>
    </source>
</evidence>
<name>A0ABV1KXV7_9BACL</name>
<organism evidence="1 2">
    <name type="scientific">Cohnella silvisoli</name>
    <dbReference type="NCBI Taxonomy" id="2873699"/>
    <lineage>
        <taxon>Bacteria</taxon>
        <taxon>Bacillati</taxon>
        <taxon>Bacillota</taxon>
        <taxon>Bacilli</taxon>
        <taxon>Bacillales</taxon>
        <taxon>Paenibacillaceae</taxon>
        <taxon>Cohnella</taxon>
    </lineage>
</organism>